<evidence type="ECO:0000256" key="7">
    <source>
        <dbReference type="ARBA" id="ARBA00044271"/>
    </source>
</evidence>
<comment type="catalytic activity">
    <reaction evidence="10">
        <text>3-hydroxypropanoate + NADP(+) = 3-oxopropanoate + NADPH + H(+)</text>
        <dbReference type="Rhea" id="RHEA:26438"/>
        <dbReference type="ChEBI" id="CHEBI:15378"/>
        <dbReference type="ChEBI" id="CHEBI:16510"/>
        <dbReference type="ChEBI" id="CHEBI:33190"/>
        <dbReference type="ChEBI" id="CHEBI:57783"/>
        <dbReference type="ChEBI" id="CHEBI:58349"/>
        <dbReference type="EC" id="1.1.1.298"/>
    </reaction>
</comment>
<sequence>MSHVLEKFKNKTALITGASSGIGQGFAEYLAKQGIHLIIVARSTEKLQQLAEQLQQRYSIRVDCISLDLAKLDAASQLFETITQQGLSVDILINNAGFGKWTKFLEQSLQSYQEMILLNMLTVTQLTQLFLPKMLQEKQGIILNVASTAAFQPLPYIAVYGATKSYVLNFTEALAGEYRNSGVQLLALCPGNTTTNFAEVAQANTEGMQAMTVEDVIQSAIRGLEKKQTFVITGKLNYLTAQLARVLSRQSMVNLVANMLEKRIASA</sequence>
<dbReference type="AlphaFoldDB" id="V2UTV6"/>
<accession>V2UTV6</accession>
<keyword evidence="13" id="KW-1185">Reference proteome</keyword>
<gene>
    <name evidence="12" type="ORF">P255_01142</name>
</gene>
<proteinExistence type="inferred from homology"/>
<dbReference type="PANTHER" id="PTHR43086:SF3">
    <property type="entry name" value="NADP-DEPENDENT 3-HYDROXY ACID DEHYDROGENASE YDFG"/>
    <property type="match status" value="1"/>
</dbReference>
<comment type="similarity">
    <text evidence="1 11">Belongs to the short-chain dehydrogenases/reductases (SDR) family.</text>
</comment>
<comment type="catalytic activity">
    <reaction evidence="3">
        <text>L-allo-threonine + NADP(+) = aminoacetone + CO2 + NADPH</text>
        <dbReference type="Rhea" id="RHEA:43524"/>
        <dbReference type="ChEBI" id="CHEBI:16526"/>
        <dbReference type="ChEBI" id="CHEBI:57783"/>
        <dbReference type="ChEBI" id="CHEBI:58320"/>
        <dbReference type="ChEBI" id="CHEBI:58349"/>
        <dbReference type="ChEBI" id="CHEBI:58585"/>
        <dbReference type="EC" id="1.1.1.381"/>
    </reaction>
</comment>
<dbReference type="EMBL" id="AYEU01000004">
    <property type="protein sequence ID" value="ESK52046.1"/>
    <property type="molecule type" value="Genomic_DNA"/>
</dbReference>
<dbReference type="SUPFAM" id="SSF51735">
    <property type="entry name" value="NAD(P)-binding Rossmann-fold domains"/>
    <property type="match status" value="1"/>
</dbReference>
<dbReference type="GO" id="GO:0035527">
    <property type="term" value="F:3-hydroxypropionate dehydrogenase (NADP+) activity"/>
    <property type="evidence" value="ECO:0007669"/>
    <property type="project" value="UniProtKB-EC"/>
</dbReference>
<dbReference type="EC" id="1.1.1.298" evidence="4"/>
<comment type="function">
    <text evidence="9">NADP-dependent dehydrogenase with broad substrate specificity acting on 3-hydroxy acids. Catalyzes the NADP-dependent oxidation of L-allo-threonine to L-2-amino-3-keto-butyrate, which is spontaneously decarboxylated into aminoacetone. Also acts on D-threonine, L-serine, D-serine, D-3-hydroxyisobutyrate, L-3-hydroxyisobutyrate, D-glycerate and L-glycerate. Able to catalyze the reduction of the malonic semialdehyde to 3-hydroxypropionic acid. YdfG is apparently supplementing RutE, the presumed malonic semialdehyde reductase involved in pyrimidine degradation since both are able to detoxify malonic semialdehyde.</text>
</comment>
<reference evidence="12 13" key="1">
    <citation type="submission" date="2013-10" db="EMBL/GenBank/DDBJ databases">
        <title>The Genome Sequence of Acinetobacter brisouii CIP 110357.</title>
        <authorList>
            <consortium name="The Broad Institute Genomics Platform"/>
            <consortium name="The Broad Institute Genome Sequencing Center for Infectious Disease"/>
            <person name="Cerqueira G."/>
            <person name="Feldgarden M."/>
            <person name="Courvalin P."/>
            <person name="Grillot-Courvalin C."/>
            <person name="Clermont D."/>
            <person name="Rocha E."/>
            <person name="Yoon E.-J."/>
            <person name="Nemec A."/>
            <person name="Young S.K."/>
            <person name="Zeng Q."/>
            <person name="Gargeya S."/>
            <person name="Fitzgerald M."/>
            <person name="Abouelleil A."/>
            <person name="Alvarado L."/>
            <person name="Berlin A.M."/>
            <person name="Chapman S.B."/>
            <person name="Gainer-Dewar J."/>
            <person name="Goldberg J."/>
            <person name="Gnerre S."/>
            <person name="Griggs A."/>
            <person name="Gujja S."/>
            <person name="Hansen M."/>
            <person name="Howarth C."/>
            <person name="Imamovic A."/>
            <person name="Ireland A."/>
            <person name="Larimer J."/>
            <person name="McCowan C."/>
            <person name="Murphy C."/>
            <person name="Pearson M."/>
            <person name="Poon T.W."/>
            <person name="Priest M."/>
            <person name="Roberts A."/>
            <person name="Saif S."/>
            <person name="Shea T."/>
            <person name="Sykes S."/>
            <person name="Wortman J."/>
            <person name="Nusbaum C."/>
            <person name="Birren B."/>
        </authorList>
    </citation>
    <scope>NUCLEOTIDE SEQUENCE [LARGE SCALE GENOMIC DNA]</scope>
    <source>
        <strain evidence="12 13">CIP 110357</strain>
    </source>
</reference>
<comment type="caution">
    <text evidence="12">The sequence shown here is derived from an EMBL/GenBank/DDBJ whole genome shotgun (WGS) entry which is preliminary data.</text>
</comment>
<dbReference type="HOGENOM" id="CLU_010194_2_1_6"/>
<evidence type="ECO:0000256" key="11">
    <source>
        <dbReference type="RuleBase" id="RU000363"/>
    </source>
</evidence>
<dbReference type="Pfam" id="PF00106">
    <property type="entry name" value="adh_short"/>
    <property type="match status" value="1"/>
</dbReference>
<dbReference type="PATRIC" id="fig|1341683.3.peg.1132"/>
<evidence type="ECO:0000256" key="8">
    <source>
        <dbReference type="ARBA" id="ARBA00044349"/>
    </source>
</evidence>
<dbReference type="PANTHER" id="PTHR43086">
    <property type="entry name" value="VERY-LONG-CHAIN 3-OXOOACYL-COA REDUCTASE"/>
    <property type="match status" value="1"/>
</dbReference>
<name>V2UTV6_9GAMM</name>
<dbReference type="PIRSF" id="PIRSF000126">
    <property type="entry name" value="11-beta-HSD1"/>
    <property type="match status" value="1"/>
</dbReference>
<dbReference type="Proteomes" id="UP000018418">
    <property type="component" value="Unassembled WGS sequence"/>
</dbReference>
<evidence type="ECO:0000313" key="13">
    <source>
        <dbReference type="Proteomes" id="UP000018418"/>
    </source>
</evidence>
<evidence type="ECO:0000256" key="6">
    <source>
        <dbReference type="ARBA" id="ARBA00044065"/>
    </source>
</evidence>
<dbReference type="PRINTS" id="PR00080">
    <property type="entry name" value="SDRFAMILY"/>
</dbReference>
<evidence type="ECO:0000256" key="2">
    <source>
        <dbReference type="ARBA" id="ARBA00023002"/>
    </source>
</evidence>
<protein>
    <recommendedName>
        <fullName evidence="6">NADP-dependent 3-hydroxy acid dehydrogenase YdfG</fullName>
        <ecNumber evidence="4">1.1.1.298</ecNumber>
        <ecNumber evidence="5">1.1.1.381</ecNumber>
    </recommendedName>
    <alternativeName>
        <fullName evidence="8">L-allo-threonine dehydrogenase</fullName>
    </alternativeName>
    <alternativeName>
        <fullName evidence="7">Malonic semialdehyde reductase</fullName>
    </alternativeName>
</protein>
<dbReference type="STRING" id="396323.VH98_06620"/>
<dbReference type="PRINTS" id="PR00081">
    <property type="entry name" value="GDHRDH"/>
</dbReference>
<dbReference type="PROSITE" id="PS00061">
    <property type="entry name" value="ADH_SHORT"/>
    <property type="match status" value="1"/>
</dbReference>
<dbReference type="InterPro" id="IPR020904">
    <property type="entry name" value="Sc_DH/Rdtase_CS"/>
</dbReference>
<dbReference type="Gene3D" id="3.40.50.720">
    <property type="entry name" value="NAD(P)-binding Rossmann-like Domain"/>
    <property type="match status" value="1"/>
</dbReference>
<evidence type="ECO:0000256" key="3">
    <source>
        <dbReference type="ARBA" id="ARBA00043812"/>
    </source>
</evidence>
<organism evidence="12 13">
    <name type="scientific">Acinetobacter brisouii CIP 110357</name>
    <dbReference type="NCBI Taxonomy" id="1341683"/>
    <lineage>
        <taxon>Bacteria</taxon>
        <taxon>Pseudomonadati</taxon>
        <taxon>Pseudomonadota</taxon>
        <taxon>Gammaproteobacteria</taxon>
        <taxon>Moraxellales</taxon>
        <taxon>Moraxellaceae</taxon>
        <taxon>Acinetobacter</taxon>
    </lineage>
</organism>
<evidence type="ECO:0000256" key="9">
    <source>
        <dbReference type="ARBA" id="ARBA00045650"/>
    </source>
</evidence>
<evidence type="ECO:0000256" key="1">
    <source>
        <dbReference type="ARBA" id="ARBA00006484"/>
    </source>
</evidence>
<evidence type="ECO:0000256" key="4">
    <source>
        <dbReference type="ARBA" id="ARBA00044050"/>
    </source>
</evidence>
<dbReference type="InterPro" id="IPR002347">
    <property type="entry name" value="SDR_fam"/>
</dbReference>
<evidence type="ECO:0000256" key="10">
    <source>
        <dbReference type="ARBA" id="ARBA00047274"/>
    </source>
</evidence>
<evidence type="ECO:0000313" key="12">
    <source>
        <dbReference type="EMBL" id="ESK52046.1"/>
    </source>
</evidence>
<evidence type="ECO:0000256" key="5">
    <source>
        <dbReference type="ARBA" id="ARBA00044059"/>
    </source>
</evidence>
<dbReference type="InterPro" id="IPR036291">
    <property type="entry name" value="NAD(P)-bd_dom_sf"/>
</dbReference>
<keyword evidence="2" id="KW-0560">Oxidoreductase</keyword>
<dbReference type="EC" id="1.1.1.381" evidence="5"/>
<dbReference type="RefSeq" id="WP_004901366.1">
    <property type="nucleotide sequence ID" value="NZ_BBTI01000012.1"/>
</dbReference>
<dbReference type="OrthoDB" id="9810734at2"/>